<evidence type="ECO:0000313" key="4">
    <source>
        <dbReference type="Proteomes" id="UP000237000"/>
    </source>
</evidence>
<dbReference type="GO" id="GO:0003677">
    <property type="term" value="F:DNA binding"/>
    <property type="evidence" value="ECO:0007669"/>
    <property type="project" value="UniProtKB-KW"/>
</dbReference>
<accession>A0A2P5B583</accession>
<dbReference type="PANTHER" id="PTHR45885">
    <property type="entry name" value="CELL DIVISION CYCLE 5-LIKE PROTEIN"/>
    <property type="match status" value="1"/>
</dbReference>
<dbReference type="GO" id="GO:0005681">
    <property type="term" value="C:spliceosomal complex"/>
    <property type="evidence" value="ECO:0007669"/>
    <property type="project" value="TreeGrafter"/>
</dbReference>
<dbReference type="STRING" id="63057.A0A2P5B583"/>
<dbReference type="InParanoid" id="A0A2P5B583"/>
<dbReference type="OrthoDB" id="1410009at2759"/>
<name>A0A2P5B583_TREOI</name>
<keyword evidence="2" id="KW-0539">Nucleus</keyword>
<dbReference type="EMBL" id="JXTC01000604">
    <property type="protein sequence ID" value="PON43928.1"/>
    <property type="molecule type" value="Genomic_DNA"/>
</dbReference>
<keyword evidence="4" id="KW-1185">Reference proteome</keyword>
<organism evidence="3 4">
    <name type="scientific">Trema orientale</name>
    <name type="common">Charcoal tree</name>
    <name type="synonym">Celtis orientalis</name>
    <dbReference type="NCBI Taxonomy" id="63057"/>
    <lineage>
        <taxon>Eukaryota</taxon>
        <taxon>Viridiplantae</taxon>
        <taxon>Streptophyta</taxon>
        <taxon>Embryophyta</taxon>
        <taxon>Tracheophyta</taxon>
        <taxon>Spermatophyta</taxon>
        <taxon>Magnoliopsida</taxon>
        <taxon>eudicotyledons</taxon>
        <taxon>Gunneridae</taxon>
        <taxon>Pentapetalae</taxon>
        <taxon>rosids</taxon>
        <taxon>fabids</taxon>
        <taxon>Rosales</taxon>
        <taxon>Cannabaceae</taxon>
        <taxon>Trema</taxon>
    </lineage>
</organism>
<reference evidence="4" key="1">
    <citation type="submission" date="2016-06" db="EMBL/GenBank/DDBJ databases">
        <title>Parallel loss of symbiosis genes in relatives of nitrogen-fixing non-legume Parasponia.</title>
        <authorList>
            <person name="Van Velzen R."/>
            <person name="Holmer R."/>
            <person name="Bu F."/>
            <person name="Rutten L."/>
            <person name="Van Zeijl A."/>
            <person name="Liu W."/>
            <person name="Santuari L."/>
            <person name="Cao Q."/>
            <person name="Sharma T."/>
            <person name="Shen D."/>
            <person name="Roswanjaya Y."/>
            <person name="Wardhani T."/>
            <person name="Kalhor M.S."/>
            <person name="Jansen J."/>
            <person name="Van den Hoogen J."/>
            <person name="Gungor B."/>
            <person name="Hartog M."/>
            <person name="Hontelez J."/>
            <person name="Verver J."/>
            <person name="Yang W.-C."/>
            <person name="Schijlen E."/>
            <person name="Repin R."/>
            <person name="Schilthuizen M."/>
            <person name="Schranz E."/>
            <person name="Heidstra R."/>
            <person name="Miyata K."/>
            <person name="Fedorova E."/>
            <person name="Kohlen W."/>
            <person name="Bisseling T."/>
            <person name="Smit S."/>
            <person name="Geurts R."/>
        </authorList>
    </citation>
    <scope>NUCLEOTIDE SEQUENCE [LARGE SCALE GENOMIC DNA]</scope>
    <source>
        <strain evidence="4">cv. RG33-2</strain>
    </source>
</reference>
<dbReference type="GO" id="GO:0000974">
    <property type="term" value="C:Prp19 complex"/>
    <property type="evidence" value="ECO:0007669"/>
    <property type="project" value="InterPro"/>
</dbReference>
<feature type="non-terminal residue" evidence="3">
    <location>
        <position position="155"/>
    </location>
</feature>
<gene>
    <name evidence="3" type="ORF">TorRG33x02_332250</name>
</gene>
<sequence>MENEYWKKKKDEMLKMKAAVMEFGKDQWAQFSQSARQCRARCYDSLAPSIDKLSNLSARMGSDYWSANHWHQISQSARQCKARCYESLAPSIEKLSNLSAKIDSDYSSENQCAQMSQSARQCMTLLYEYCPILSIDIDINGVTLSIDGVTLFIDN</sequence>
<dbReference type="GO" id="GO:0000398">
    <property type="term" value="P:mRNA splicing, via spliceosome"/>
    <property type="evidence" value="ECO:0007669"/>
    <property type="project" value="InterPro"/>
</dbReference>
<dbReference type="PANTHER" id="PTHR45885:SF1">
    <property type="entry name" value="CELL DIVISION CYCLE 5-LIKE PROTEIN"/>
    <property type="match status" value="1"/>
</dbReference>
<proteinExistence type="predicted"/>
<dbReference type="AlphaFoldDB" id="A0A2P5B583"/>
<dbReference type="Proteomes" id="UP000237000">
    <property type="component" value="Unassembled WGS sequence"/>
</dbReference>
<comment type="caution">
    <text evidence="3">The sequence shown here is derived from an EMBL/GenBank/DDBJ whole genome shotgun (WGS) entry which is preliminary data.</text>
</comment>
<evidence type="ECO:0000256" key="1">
    <source>
        <dbReference type="ARBA" id="ARBA00023125"/>
    </source>
</evidence>
<evidence type="ECO:0000313" key="3">
    <source>
        <dbReference type="EMBL" id="PON43928.1"/>
    </source>
</evidence>
<dbReference type="InterPro" id="IPR047242">
    <property type="entry name" value="CDC5L/Cef1"/>
</dbReference>
<evidence type="ECO:0000256" key="2">
    <source>
        <dbReference type="ARBA" id="ARBA00023242"/>
    </source>
</evidence>
<protein>
    <submittedName>
        <fullName evidence="3">Uncharacterized protein</fullName>
    </submittedName>
</protein>
<keyword evidence="1" id="KW-0238">DNA-binding</keyword>